<dbReference type="AlphaFoldDB" id="X1DW78"/>
<comment type="caution">
    <text evidence="1">The sequence shown here is derived from an EMBL/GenBank/DDBJ whole genome shotgun (WGS) entry which is preliminary data.</text>
</comment>
<protein>
    <submittedName>
        <fullName evidence="1">Uncharacterized protein</fullName>
    </submittedName>
</protein>
<name>X1DW78_9ZZZZ</name>
<evidence type="ECO:0000313" key="1">
    <source>
        <dbReference type="EMBL" id="GAH24472.1"/>
    </source>
</evidence>
<feature type="non-terminal residue" evidence="1">
    <location>
        <position position="97"/>
    </location>
</feature>
<accession>X1DW78</accession>
<sequence length="97" mass="11061">MNKADYIYMILDNVLVYNINLPTDFQDNGLNSHLNKFDEKNLVIIAGFTNNFLEHFLIVSNGKTQQDVAELLKKMEKISYMVGPTGNLSYLASDQIE</sequence>
<dbReference type="EMBL" id="BARU01003511">
    <property type="protein sequence ID" value="GAH24472.1"/>
    <property type="molecule type" value="Genomic_DNA"/>
</dbReference>
<organism evidence="1">
    <name type="scientific">marine sediment metagenome</name>
    <dbReference type="NCBI Taxonomy" id="412755"/>
    <lineage>
        <taxon>unclassified sequences</taxon>
        <taxon>metagenomes</taxon>
        <taxon>ecological metagenomes</taxon>
    </lineage>
</organism>
<reference evidence="1" key="1">
    <citation type="journal article" date="2014" name="Front. Microbiol.">
        <title>High frequency of phylogenetically diverse reductive dehalogenase-homologous genes in deep subseafloor sedimentary metagenomes.</title>
        <authorList>
            <person name="Kawai M."/>
            <person name="Futagami T."/>
            <person name="Toyoda A."/>
            <person name="Takaki Y."/>
            <person name="Nishi S."/>
            <person name="Hori S."/>
            <person name="Arai W."/>
            <person name="Tsubouchi T."/>
            <person name="Morono Y."/>
            <person name="Uchiyama I."/>
            <person name="Ito T."/>
            <person name="Fujiyama A."/>
            <person name="Inagaki F."/>
            <person name="Takami H."/>
        </authorList>
    </citation>
    <scope>NUCLEOTIDE SEQUENCE</scope>
    <source>
        <strain evidence="1">Expedition CK06-06</strain>
    </source>
</reference>
<gene>
    <name evidence="1" type="ORF">S03H2_07563</name>
</gene>
<proteinExistence type="predicted"/>